<evidence type="ECO:0000313" key="1">
    <source>
        <dbReference type="EMBL" id="KAK7473998.1"/>
    </source>
</evidence>
<gene>
    <name evidence="1" type="ORF">BaRGS_00034767</name>
</gene>
<dbReference type="Proteomes" id="UP001519460">
    <property type="component" value="Unassembled WGS sequence"/>
</dbReference>
<dbReference type="AlphaFoldDB" id="A0ABD0JGN5"/>
<organism evidence="1 2">
    <name type="scientific">Batillaria attramentaria</name>
    <dbReference type="NCBI Taxonomy" id="370345"/>
    <lineage>
        <taxon>Eukaryota</taxon>
        <taxon>Metazoa</taxon>
        <taxon>Spiralia</taxon>
        <taxon>Lophotrochozoa</taxon>
        <taxon>Mollusca</taxon>
        <taxon>Gastropoda</taxon>
        <taxon>Caenogastropoda</taxon>
        <taxon>Sorbeoconcha</taxon>
        <taxon>Cerithioidea</taxon>
        <taxon>Batillariidae</taxon>
        <taxon>Batillaria</taxon>
    </lineage>
</organism>
<protein>
    <submittedName>
        <fullName evidence="1">Uncharacterized protein</fullName>
    </submittedName>
</protein>
<name>A0ABD0JGN5_9CAEN</name>
<comment type="caution">
    <text evidence="1">The sequence shown here is derived from an EMBL/GenBank/DDBJ whole genome shotgun (WGS) entry which is preliminary data.</text>
</comment>
<reference evidence="1 2" key="1">
    <citation type="journal article" date="2023" name="Sci. Data">
        <title>Genome assembly of the Korean intertidal mud-creeper Batillaria attramentaria.</title>
        <authorList>
            <person name="Patra A.K."/>
            <person name="Ho P.T."/>
            <person name="Jun S."/>
            <person name="Lee S.J."/>
            <person name="Kim Y."/>
            <person name="Won Y.J."/>
        </authorList>
    </citation>
    <scope>NUCLEOTIDE SEQUENCE [LARGE SCALE GENOMIC DNA]</scope>
    <source>
        <strain evidence="1">Wonlab-2016</strain>
    </source>
</reference>
<dbReference type="EMBL" id="JACVVK020000451">
    <property type="protein sequence ID" value="KAK7473998.1"/>
    <property type="molecule type" value="Genomic_DNA"/>
</dbReference>
<keyword evidence="2" id="KW-1185">Reference proteome</keyword>
<sequence>MERGGWGGIVAERGGDGGGLGLRHGDTGGWIGKREEENRRELSEMNEFVWSWALLTLFMNNATSRARGAGEWGGGEPWSAVIRLEDLGAVQMVWRMPILWPDRTLLICMDRAGGCAITMFMML</sequence>
<accession>A0ABD0JGN5</accession>
<evidence type="ECO:0000313" key="2">
    <source>
        <dbReference type="Proteomes" id="UP001519460"/>
    </source>
</evidence>
<proteinExistence type="predicted"/>